<gene>
    <name evidence="1" type="ORF">RICGR_1125</name>
</gene>
<proteinExistence type="predicted"/>
<comment type="caution">
    <text evidence="1">The sequence shown here is derived from an EMBL/GenBank/DDBJ whole genome shotgun (WGS) entry which is preliminary data.</text>
</comment>
<dbReference type="AlphaFoldDB" id="A8PNV3"/>
<reference evidence="1" key="2">
    <citation type="submission" date="2007-10" db="EMBL/GenBank/DDBJ databases">
        <authorList>
            <person name="Myers G.S."/>
        </authorList>
    </citation>
    <scope>NUCLEOTIDE SEQUENCE [LARGE SCALE GENOMIC DNA]</scope>
</reference>
<dbReference type="Proteomes" id="UP000054075">
    <property type="component" value="Unassembled WGS sequence"/>
</dbReference>
<protein>
    <submittedName>
        <fullName evidence="1">Uncharacterized protein</fullName>
    </submittedName>
</protein>
<dbReference type="EMBL" id="AAQJ02000001">
    <property type="protein sequence ID" value="EDP45966.1"/>
    <property type="molecule type" value="Genomic_DNA"/>
</dbReference>
<dbReference type="Gene3D" id="3.80.10.10">
    <property type="entry name" value="Ribonuclease Inhibitor"/>
    <property type="match status" value="1"/>
</dbReference>
<keyword evidence="2" id="KW-1185">Reference proteome</keyword>
<dbReference type="OrthoDB" id="9997431at2"/>
<reference evidence="1" key="1">
    <citation type="submission" date="2006-04" db="EMBL/GenBank/DDBJ databases">
        <authorList>
            <person name="Seshadri R."/>
            <person name="Federici B.A."/>
        </authorList>
    </citation>
    <scope>NUCLEOTIDE SEQUENCE [LARGE SCALE GENOMIC DNA]</scope>
</reference>
<dbReference type="SUPFAM" id="SSF52047">
    <property type="entry name" value="RNI-like"/>
    <property type="match status" value="1"/>
</dbReference>
<evidence type="ECO:0000313" key="1">
    <source>
        <dbReference type="EMBL" id="EDP45966.1"/>
    </source>
</evidence>
<name>A8PNV3_9COXI</name>
<accession>A8PNV3</accession>
<sequence>MFFTFALENFLETGVFELKNDTLFSDNICDIKKNLTSLKANTFKFPLQIILKKIQVVPDFSLRKPLSRSLESVIQPIAHCSEGNHEDFSITPLSSRHPLKNMPLNFAVRYPKKGVNSPKRQLEALEKSLLSLLTQLWDFIELDQLFFYSNHQIDLLTTHHFYKQFLNTLVQNTCLKKLILKPFSLSAYIENLVAFLLYAKLDTLHLDITEANPSAWQAFCEVLKQHPTLKSLILGRISDPFAYSALLDLLDNNPQLKITLLEPVDENTLKTYRALQQRLSKLNLEHFKETHLSQSRLFKIALSTLESLKQLQSDPNKTLEKEKQLETRFALLLGDKNPIVTGSEHRMNALQFIYQPYNPLIYDDAAALIQLDIHKMLETRRTVGYILLKKALETHNREAMKTLLNACARWYEFPCHEEEPFLIRVFQENTGLSHFVFDHIWQTVHMDKSSLIRLYIPHRNQTVGYVLLQKVLKTQNIQLLQNLLNAQVNLFEFSENEKESFLVNVFQCQGVVRKRIIEHIKQDSHLITQALESLKGTNYKGLIHIFNDLKNHLDHYNSLLVEKEHPSFLISIAYGILTIWRKIVKLQNLAERRNKECAELYLDLAKSLQMIKCDFNENTDATLSAVLIIMQKIKEKSLNAVRGLFNRSYLHDRVVELAERFERILHAMKAESIVNNETFESKRATNSRPIIAIKGVKPKTALLKTESTSTETDKLNKLMCQMWVNNNSRAEALSGYSADFQIETTQVPGFFQP</sequence>
<evidence type="ECO:0000313" key="2">
    <source>
        <dbReference type="Proteomes" id="UP000054075"/>
    </source>
</evidence>
<dbReference type="RefSeq" id="WP_006034954.1">
    <property type="nucleotide sequence ID" value="NZ_AAQJ02000001.1"/>
</dbReference>
<organism evidence="1 2">
    <name type="scientific">Rickettsiella grylli</name>
    <dbReference type="NCBI Taxonomy" id="59196"/>
    <lineage>
        <taxon>Bacteria</taxon>
        <taxon>Pseudomonadati</taxon>
        <taxon>Pseudomonadota</taxon>
        <taxon>Gammaproteobacteria</taxon>
        <taxon>Legionellales</taxon>
        <taxon>Coxiellaceae</taxon>
        <taxon>Rickettsiella</taxon>
    </lineage>
</organism>
<dbReference type="InterPro" id="IPR032675">
    <property type="entry name" value="LRR_dom_sf"/>
</dbReference>